<dbReference type="KEGG" id="vg:55601579"/>
<keyword evidence="2" id="KW-1185">Reference proteome</keyword>
<sequence length="67" mass="7839">MAAITCPTTCWGCKFDMHDENPHPWWDAEDVWWAEKNKEPLPTGYCGCYCSRNKVNELKEEANREDS</sequence>
<dbReference type="GeneID" id="55601579"/>
<name>A0A1J0GW75_9CAUD</name>
<accession>A0A1J0GW75</accession>
<proteinExistence type="predicted"/>
<evidence type="ECO:0000313" key="2">
    <source>
        <dbReference type="Proteomes" id="UP000224898"/>
    </source>
</evidence>
<dbReference type="RefSeq" id="YP_009831890.1">
    <property type="nucleotide sequence ID" value="NC_048650.1"/>
</dbReference>
<organism evidence="1 2">
    <name type="scientific">Streptomyces phage BRock</name>
    <dbReference type="NCBI Taxonomy" id="1913591"/>
    <lineage>
        <taxon>Viruses</taxon>
        <taxon>Duplodnaviria</taxon>
        <taxon>Heunggongvirae</taxon>
        <taxon>Uroviricota</taxon>
        <taxon>Caudoviricetes</taxon>
        <taxon>Borockvirus</taxon>
        <taxon>Borockvirus brock</taxon>
    </lineage>
</organism>
<dbReference type="EMBL" id="KX925554">
    <property type="protein sequence ID" value="APC46428.1"/>
    <property type="molecule type" value="Genomic_DNA"/>
</dbReference>
<protein>
    <submittedName>
        <fullName evidence="1">Uncharacterized protein</fullName>
    </submittedName>
</protein>
<dbReference type="Proteomes" id="UP000224898">
    <property type="component" value="Segment"/>
</dbReference>
<reference evidence="1 2" key="1">
    <citation type="submission" date="2016-09" db="EMBL/GenBank/DDBJ databases">
        <title>Complete Genome Sequence of Streptomyces 5a phage BRock.</title>
        <authorList>
            <person name="Crossman A."/>
            <person name="Baron S."/>
            <person name="Jamdagni P."/>
            <person name="Khatri P."/>
            <person name="Sharma D."/>
            <person name="Pandey M."/>
            <person name="Goyal S."/>
            <person name="Kumar S."/>
            <person name="Phogat A."/>
            <person name="Chawla G."/>
            <person name="Pasricha M."/>
            <person name="Gupta K."/>
            <person name="Bazzad D."/>
            <person name="Aggarwal V."/>
            <person name="Poughat A."/>
            <person name="Singh K."/>
            <person name="Rana P."/>
            <person name="Gautam R."/>
            <person name="Sharma V."/>
            <person name="Tyagi D."/>
            <person name="Shahi A."/>
            <person name="Jangra N."/>
            <person name="Malik M."/>
            <person name="Sidhu P.K."/>
            <person name="Malik S."/>
            <person name="Ghalyan Y."/>
            <person name="Sharma S.S."/>
            <person name="Malik A."/>
            <person name="Chuttani R."/>
            <person name="Bamal N."/>
            <person name="Bhadula D."/>
            <person name="Batra A."/>
            <person name="Temple L."/>
            <person name="Nehra K."/>
        </authorList>
    </citation>
    <scope>NUCLEOTIDE SEQUENCE [LARGE SCALE GENOMIC DNA]</scope>
</reference>
<evidence type="ECO:0000313" key="1">
    <source>
        <dbReference type="EMBL" id="APC46428.1"/>
    </source>
</evidence>